<keyword evidence="3 6" id="KW-0540">Nuclease</keyword>
<evidence type="ECO:0000256" key="3">
    <source>
        <dbReference type="ARBA" id="ARBA00022722"/>
    </source>
</evidence>
<evidence type="ECO:0000313" key="8">
    <source>
        <dbReference type="Proteomes" id="UP000248044"/>
    </source>
</evidence>
<dbReference type="EMBL" id="CP029289">
    <property type="protein sequence ID" value="AWR94394.1"/>
    <property type="molecule type" value="Genomic_DNA"/>
</dbReference>
<name>A0A2U9IEM3_9CREN</name>
<dbReference type="Proteomes" id="UP000248044">
    <property type="component" value="Chromosome"/>
</dbReference>
<keyword evidence="5 6" id="KW-0378">Hydrolase</keyword>
<dbReference type="SMART" id="SM00538">
    <property type="entry name" value="POP4"/>
    <property type="match status" value="1"/>
</dbReference>
<protein>
    <recommendedName>
        <fullName evidence="6">Ribonuclease P protein component 1</fullName>
        <shortName evidence="6">RNase P component 1</shortName>
        <ecNumber evidence="6">3.1.26.5</ecNumber>
    </recommendedName>
    <alternativeName>
        <fullName evidence="6">Rpp29</fullName>
    </alternativeName>
</protein>
<reference evidence="7 8" key="1">
    <citation type="submission" date="2018-05" db="EMBL/GenBank/DDBJ databases">
        <title>Complete Genome Sequences of Extremely Thermoacidophilic, Metal-Mobilizing Type-Strain Members of the Archaeal Family Sulfolobaceae: Acidianus brierleyi DSM-1651T, Acidianus sulfidivorans DSM-18786T, Metallosphaera hakonensis DSM-7519T, and Metallosphaera prunae DSM-10039T.</title>
        <authorList>
            <person name="Counts J.A."/>
            <person name="Kelly R.M."/>
        </authorList>
    </citation>
    <scope>NUCLEOTIDE SEQUENCE [LARGE SCALE GENOMIC DNA]</scope>
    <source>
        <strain evidence="7 8">DSM 1651</strain>
    </source>
</reference>
<evidence type="ECO:0000256" key="5">
    <source>
        <dbReference type="ARBA" id="ARBA00022801"/>
    </source>
</evidence>
<dbReference type="GO" id="GO:0005737">
    <property type="term" value="C:cytoplasm"/>
    <property type="evidence" value="ECO:0007669"/>
    <property type="project" value="UniProtKB-SubCell"/>
</dbReference>
<comment type="subcellular location">
    <subcellularLocation>
        <location evidence="6">Cytoplasm</location>
    </subcellularLocation>
</comment>
<evidence type="ECO:0000256" key="4">
    <source>
        <dbReference type="ARBA" id="ARBA00022759"/>
    </source>
</evidence>
<dbReference type="InterPro" id="IPR002730">
    <property type="entry name" value="Rpp29/RNP1"/>
</dbReference>
<dbReference type="SUPFAM" id="SSF101744">
    <property type="entry name" value="Rof/RNase P subunit-like"/>
    <property type="match status" value="1"/>
</dbReference>
<dbReference type="Gene3D" id="2.30.30.210">
    <property type="entry name" value="Ribonuclease P/MRP, subunit p29"/>
    <property type="match status" value="1"/>
</dbReference>
<dbReference type="HAMAP" id="MF_00754">
    <property type="entry name" value="RNase_P_1"/>
    <property type="match status" value="1"/>
</dbReference>
<keyword evidence="8" id="KW-1185">Reference proteome</keyword>
<evidence type="ECO:0000256" key="6">
    <source>
        <dbReference type="HAMAP-Rule" id="MF_00754"/>
    </source>
</evidence>
<dbReference type="AlphaFoldDB" id="A0A2U9IEM3"/>
<dbReference type="InterPro" id="IPR023538">
    <property type="entry name" value="RNP1"/>
</dbReference>
<evidence type="ECO:0000256" key="2">
    <source>
        <dbReference type="ARBA" id="ARBA00022694"/>
    </source>
</evidence>
<gene>
    <name evidence="6" type="primary">rnp1</name>
    <name evidence="7" type="ORF">DFR85_07065</name>
</gene>
<comment type="catalytic activity">
    <reaction evidence="6">
        <text>Endonucleolytic cleavage of RNA, removing 5'-extranucleotides from tRNA precursor.</text>
        <dbReference type="EC" id="3.1.26.5"/>
    </reaction>
</comment>
<proteinExistence type="inferred from homology"/>
<dbReference type="EC" id="3.1.26.5" evidence="6"/>
<dbReference type="GO" id="GO:0004526">
    <property type="term" value="F:ribonuclease P activity"/>
    <property type="evidence" value="ECO:0007669"/>
    <property type="project" value="UniProtKB-UniRule"/>
</dbReference>
<keyword evidence="1 6" id="KW-0963">Cytoplasm</keyword>
<dbReference type="GO" id="GO:0003723">
    <property type="term" value="F:RNA binding"/>
    <property type="evidence" value="ECO:0007669"/>
    <property type="project" value="InterPro"/>
</dbReference>
<comment type="similarity">
    <text evidence="6">Belongs to the eukaryotic/archaeal RNase P protein component 1 family.</text>
</comment>
<evidence type="ECO:0000313" key="7">
    <source>
        <dbReference type="EMBL" id="AWR94394.1"/>
    </source>
</evidence>
<dbReference type="GO" id="GO:0030677">
    <property type="term" value="C:ribonuclease P complex"/>
    <property type="evidence" value="ECO:0007669"/>
    <property type="project" value="UniProtKB-UniRule"/>
</dbReference>
<dbReference type="GO" id="GO:0001682">
    <property type="term" value="P:tRNA 5'-leader removal"/>
    <property type="evidence" value="ECO:0007669"/>
    <property type="project" value="UniProtKB-UniRule"/>
</dbReference>
<keyword evidence="4 6" id="KW-0255">Endonuclease</keyword>
<dbReference type="InterPro" id="IPR023534">
    <property type="entry name" value="Rof/RNase_P-like"/>
</dbReference>
<sequence>MRKKGIAIVKRSIDFIGFKIKILGYSNPILIGTSGIIVFETKNTFRIKVGNRYLTIMKSNGFYELDFKRCHIIISGCKLVSKPSKRVNKRWLR</sequence>
<accession>A0A2U9IEM3</accession>
<dbReference type="InterPro" id="IPR036980">
    <property type="entry name" value="RNase_P/MRP_Rpp29_sf"/>
</dbReference>
<evidence type="ECO:0000256" key="1">
    <source>
        <dbReference type="ARBA" id="ARBA00022490"/>
    </source>
</evidence>
<comment type="subunit">
    <text evidence="6">Consists of a catalytic RNA component and at least 4-5 protein subunits.</text>
</comment>
<dbReference type="Pfam" id="PF01868">
    <property type="entry name" value="RNase_P-MRP_p29"/>
    <property type="match status" value="1"/>
</dbReference>
<organism evidence="7 8">
    <name type="scientific">Acidianus brierleyi</name>
    <dbReference type="NCBI Taxonomy" id="41673"/>
    <lineage>
        <taxon>Archaea</taxon>
        <taxon>Thermoproteota</taxon>
        <taxon>Thermoprotei</taxon>
        <taxon>Sulfolobales</taxon>
        <taxon>Sulfolobaceae</taxon>
        <taxon>Acidianus</taxon>
    </lineage>
</organism>
<keyword evidence="2 6" id="KW-0819">tRNA processing</keyword>
<dbReference type="KEGG" id="abri:DFR85_07065"/>
<comment type="function">
    <text evidence="6">Part of ribonuclease P, a protein complex that generates mature tRNA molecules by cleaving their 5'-ends.</text>
</comment>